<protein>
    <submittedName>
        <fullName evidence="1">Uncharacterized protein</fullName>
    </submittedName>
</protein>
<gene>
    <name evidence="1" type="ORF">CHC_T00004147001</name>
</gene>
<dbReference type="Gramene" id="CDF35625">
    <property type="protein sequence ID" value="CDF35625"/>
    <property type="gene ID" value="CHC_T00004147001"/>
</dbReference>
<dbReference type="Proteomes" id="UP000012073">
    <property type="component" value="Unassembled WGS sequence"/>
</dbReference>
<dbReference type="KEGG" id="ccp:CHC_T00004147001"/>
<name>R7QDX5_CHOCR</name>
<evidence type="ECO:0000313" key="1">
    <source>
        <dbReference type="EMBL" id="CDF35625.1"/>
    </source>
</evidence>
<dbReference type="EMBL" id="HG001738">
    <property type="protein sequence ID" value="CDF35625.1"/>
    <property type="molecule type" value="Genomic_DNA"/>
</dbReference>
<reference evidence="2" key="1">
    <citation type="journal article" date="2013" name="Proc. Natl. Acad. Sci. U.S.A.">
        <title>Genome structure and metabolic features in the red seaweed Chondrus crispus shed light on evolution of the Archaeplastida.</title>
        <authorList>
            <person name="Collen J."/>
            <person name="Porcel B."/>
            <person name="Carre W."/>
            <person name="Ball S.G."/>
            <person name="Chaparro C."/>
            <person name="Tonon T."/>
            <person name="Barbeyron T."/>
            <person name="Michel G."/>
            <person name="Noel B."/>
            <person name="Valentin K."/>
            <person name="Elias M."/>
            <person name="Artiguenave F."/>
            <person name="Arun A."/>
            <person name="Aury J.M."/>
            <person name="Barbosa-Neto J.F."/>
            <person name="Bothwell J.H."/>
            <person name="Bouget F.Y."/>
            <person name="Brillet L."/>
            <person name="Cabello-Hurtado F."/>
            <person name="Capella-Gutierrez S."/>
            <person name="Charrier B."/>
            <person name="Cladiere L."/>
            <person name="Cock J.M."/>
            <person name="Coelho S.M."/>
            <person name="Colleoni C."/>
            <person name="Czjzek M."/>
            <person name="Da Silva C."/>
            <person name="Delage L."/>
            <person name="Denoeud F."/>
            <person name="Deschamps P."/>
            <person name="Dittami S.M."/>
            <person name="Gabaldon T."/>
            <person name="Gachon C.M."/>
            <person name="Groisillier A."/>
            <person name="Herve C."/>
            <person name="Jabbari K."/>
            <person name="Katinka M."/>
            <person name="Kloareg B."/>
            <person name="Kowalczyk N."/>
            <person name="Labadie K."/>
            <person name="Leblanc C."/>
            <person name="Lopez P.J."/>
            <person name="McLachlan D.H."/>
            <person name="Meslet-Cladiere L."/>
            <person name="Moustafa A."/>
            <person name="Nehr Z."/>
            <person name="Nyvall Collen P."/>
            <person name="Panaud O."/>
            <person name="Partensky F."/>
            <person name="Poulain J."/>
            <person name="Rensing S.A."/>
            <person name="Rousvoal S."/>
            <person name="Samson G."/>
            <person name="Symeonidi A."/>
            <person name="Weissenbach J."/>
            <person name="Zambounis A."/>
            <person name="Wincker P."/>
            <person name="Boyen C."/>
        </authorList>
    </citation>
    <scope>NUCLEOTIDE SEQUENCE [LARGE SCALE GENOMIC DNA]</scope>
    <source>
        <strain evidence="2">cv. Stackhouse</strain>
    </source>
</reference>
<dbReference type="GeneID" id="17323170"/>
<evidence type="ECO:0000313" key="2">
    <source>
        <dbReference type="Proteomes" id="UP000012073"/>
    </source>
</evidence>
<keyword evidence="2" id="KW-1185">Reference proteome</keyword>
<sequence>MKQCGSEMGCASGLPQCIAKYQTTKCSHVVPSTIEGTVMILLGQVAEAASARASGP</sequence>
<dbReference type="RefSeq" id="XP_005715444.1">
    <property type="nucleotide sequence ID" value="XM_005715387.1"/>
</dbReference>
<organism evidence="1 2">
    <name type="scientific">Chondrus crispus</name>
    <name type="common">Carrageen Irish moss</name>
    <name type="synonym">Polymorpha crispa</name>
    <dbReference type="NCBI Taxonomy" id="2769"/>
    <lineage>
        <taxon>Eukaryota</taxon>
        <taxon>Rhodophyta</taxon>
        <taxon>Florideophyceae</taxon>
        <taxon>Rhodymeniophycidae</taxon>
        <taxon>Gigartinales</taxon>
        <taxon>Gigartinaceae</taxon>
        <taxon>Chondrus</taxon>
    </lineage>
</organism>
<dbReference type="AlphaFoldDB" id="R7QDX5"/>
<accession>R7QDX5</accession>
<proteinExistence type="predicted"/>